<dbReference type="GeneID" id="301324253"/>
<comment type="function">
    <text evidence="5">Catalyzes the reversible phosphorolytic breakdown of the N-glycosidic bond in the beta-(deoxy)ribonucleoside molecules, with the formation of the corresponding free purine bases and pentose-1-phosphate.</text>
</comment>
<dbReference type="Gene3D" id="3.40.50.1580">
    <property type="entry name" value="Nucleoside phosphorylase domain"/>
    <property type="match status" value="1"/>
</dbReference>
<dbReference type="EC" id="2.4.2.1" evidence="5"/>
<dbReference type="NCBIfam" id="NF009914">
    <property type="entry name" value="PRK13374.1"/>
    <property type="match status" value="1"/>
</dbReference>
<evidence type="ECO:0000313" key="7">
    <source>
        <dbReference type="EMBL" id="MBV3382391.1"/>
    </source>
</evidence>
<feature type="binding site" description="in other chain" evidence="5">
    <location>
        <begin position="88"/>
        <end position="91"/>
    </location>
    <ligand>
        <name>phosphate</name>
        <dbReference type="ChEBI" id="CHEBI:43474"/>
        <note>ligand shared between dimeric partners</note>
    </ligand>
</feature>
<keyword evidence="10" id="KW-1185">Reference proteome</keyword>
<dbReference type="GO" id="GO:0004850">
    <property type="term" value="F:uridine phosphorylase activity"/>
    <property type="evidence" value="ECO:0007669"/>
    <property type="project" value="UniProtKB-EC"/>
</dbReference>
<sequence>MATPHNEAKKGDIAKTVLMPGDPLRAKYLAETYLEDVVQFNAVRNMFGYTGTYKGKKISIMGSGMGMPSIGIYSYELFTQYDVENIIRIGSAGSMQKNVHIRDVIIAQGSCTDSNFAHQYELPGTFSAISSYSLLEKAVTLAKEKKINYHVGNVLASDIFYHADTTSVEKWSRMGVLAVEMESYALFATAAYLGKNALTLLTISDSLVNDEPETTAQEREKTFTAMMEVALEIA</sequence>
<dbReference type="Proteomes" id="UP001197492">
    <property type="component" value="Unassembled WGS sequence"/>
</dbReference>
<feature type="site" description="Important for catalytic activity" evidence="5">
    <location>
        <position position="219"/>
    </location>
</feature>
<evidence type="ECO:0000313" key="10">
    <source>
        <dbReference type="Proteomes" id="UP001197492"/>
    </source>
</evidence>
<feature type="active site" description="Proton donor" evidence="5">
    <location>
        <position position="205"/>
    </location>
</feature>
<feature type="binding site" description="in other chain" evidence="5">
    <location>
        <position position="25"/>
    </location>
    <ligand>
        <name>phosphate</name>
        <dbReference type="ChEBI" id="CHEBI:43474"/>
        <note>ligand shared between dimeric partners</note>
    </ligand>
</feature>
<dbReference type="AlphaFoldDB" id="A0AAW4MX56"/>
<dbReference type="GO" id="GO:0004731">
    <property type="term" value="F:purine-nucleoside phosphorylase activity"/>
    <property type="evidence" value="ECO:0007669"/>
    <property type="project" value="UniProtKB-UniRule"/>
</dbReference>
<evidence type="ECO:0000256" key="4">
    <source>
        <dbReference type="ARBA" id="ARBA00048447"/>
    </source>
</evidence>
<evidence type="ECO:0000313" key="9">
    <source>
        <dbReference type="Proteomes" id="UP001196408"/>
    </source>
</evidence>
<dbReference type="InterPro" id="IPR035994">
    <property type="entry name" value="Nucleoside_phosphorylase_sf"/>
</dbReference>
<feature type="binding site" description="in other chain" evidence="5">
    <location>
        <begin position="180"/>
        <end position="182"/>
    </location>
    <ligand>
        <name>a purine D-ribonucleoside</name>
        <dbReference type="ChEBI" id="CHEBI:142355"/>
        <note>ligand shared between dimeric partners</note>
    </ligand>
</feature>
<dbReference type="InterPro" id="IPR000845">
    <property type="entry name" value="Nucleoside_phosphorylase_d"/>
</dbReference>
<proteinExistence type="inferred from homology"/>
<dbReference type="NCBIfam" id="NF004489">
    <property type="entry name" value="PRK05819.1"/>
    <property type="match status" value="1"/>
</dbReference>
<dbReference type="GO" id="GO:0005829">
    <property type="term" value="C:cytosol"/>
    <property type="evidence" value="ECO:0007669"/>
    <property type="project" value="TreeGrafter"/>
</dbReference>
<comment type="catalytic activity">
    <reaction evidence="4">
        <text>uridine + phosphate = alpha-D-ribose 1-phosphate + uracil</text>
        <dbReference type="Rhea" id="RHEA:24388"/>
        <dbReference type="ChEBI" id="CHEBI:16704"/>
        <dbReference type="ChEBI" id="CHEBI:17568"/>
        <dbReference type="ChEBI" id="CHEBI:43474"/>
        <dbReference type="ChEBI" id="CHEBI:57720"/>
        <dbReference type="EC" id="2.4.2.3"/>
    </reaction>
</comment>
<keyword evidence="2 5" id="KW-0328">Glycosyltransferase</keyword>
<organism evidence="7 9">
    <name type="scientific">Catenibacterium mitsuokai</name>
    <dbReference type="NCBI Taxonomy" id="100886"/>
    <lineage>
        <taxon>Bacteria</taxon>
        <taxon>Bacillati</taxon>
        <taxon>Bacillota</taxon>
        <taxon>Erysipelotrichia</taxon>
        <taxon>Erysipelotrichales</taxon>
        <taxon>Coprobacillaceae</taxon>
        <taxon>Catenibacterium</taxon>
    </lineage>
</organism>
<feature type="binding site" description="in other chain" evidence="5">
    <location>
        <begin position="204"/>
        <end position="205"/>
    </location>
    <ligand>
        <name>a purine D-ribonucleoside</name>
        <dbReference type="ChEBI" id="CHEBI:142355"/>
        <note>ligand shared between dimeric partners</note>
    </ligand>
</feature>
<dbReference type="RefSeq" id="WP_022424460.1">
    <property type="nucleotide sequence ID" value="NZ_JADPAM010000032.1"/>
</dbReference>
<dbReference type="PROSITE" id="PS01232">
    <property type="entry name" value="PNP_UDP_1"/>
    <property type="match status" value="1"/>
</dbReference>
<dbReference type="SUPFAM" id="SSF53167">
    <property type="entry name" value="Purine and uridine phosphorylases"/>
    <property type="match status" value="1"/>
</dbReference>
<protein>
    <recommendedName>
        <fullName evidence="5">Purine nucleoside phosphorylase DeoD-type</fullName>
        <shortName evidence="5">PNP</shortName>
        <ecNumber evidence="5">2.4.2.1</ecNumber>
    </recommendedName>
</protein>
<reference evidence="7 10" key="1">
    <citation type="submission" date="2021-06" db="EMBL/GenBank/DDBJ databases">
        <title>Collection of gut derived symbiotic bacterial strains cultured from healthy donors.</title>
        <authorList>
            <person name="Lin H."/>
            <person name="Littmann E."/>
            <person name="Pamer E.G."/>
        </authorList>
    </citation>
    <scope>NUCLEOTIDE SEQUENCE</scope>
    <source>
        <strain evidence="8 10">MSK.21.70</strain>
        <strain evidence="7">MSK.21.82</strain>
    </source>
</reference>
<feature type="domain" description="Nucleoside phosphorylase" evidence="6">
    <location>
        <begin position="16"/>
        <end position="226"/>
    </location>
</feature>
<dbReference type="InterPro" id="IPR004402">
    <property type="entry name" value="DeoD-type"/>
</dbReference>
<feature type="binding site" evidence="5">
    <location>
        <position position="44"/>
    </location>
    <ligand>
        <name>phosphate</name>
        <dbReference type="ChEBI" id="CHEBI:43474"/>
        <note>ligand shared between dimeric partners</note>
    </ligand>
</feature>
<comment type="similarity">
    <text evidence="1 5">Belongs to the PNP/UDP phosphorylase family.</text>
</comment>
<comment type="catalytic activity">
    <reaction evidence="5">
        <text>a purine 2'-deoxy-D-ribonucleoside + phosphate = a purine nucleobase + 2-deoxy-alpha-D-ribose 1-phosphate</text>
        <dbReference type="Rhea" id="RHEA:36431"/>
        <dbReference type="ChEBI" id="CHEBI:26386"/>
        <dbReference type="ChEBI" id="CHEBI:43474"/>
        <dbReference type="ChEBI" id="CHEBI:57259"/>
        <dbReference type="ChEBI" id="CHEBI:142361"/>
        <dbReference type="EC" id="2.4.2.1"/>
    </reaction>
</comment>
<dbReference type="CDD" id="cd09006">
    <property type="entry name" value="PNP_EcPNPI-like"/>
    <property type="match status" value="1"/>
</dbReference>
<comment type="catalytic activity">
    <reaction evidence="5">
        <text>a purine D-ribonucleoside + phosphate = a purine nucleobase + alpha-D-ribose 1-phosphate</text>
        <dbReference type="Rhea" id="RHEA:19805"/>
        <dbReference type="ChEBI" id="CHEBI:26386"/>
        <dbReference type="ChEBI" id="CHEBI:43474"/>
        <dbReference type="ChEBI" id="CHEBI:57720"/>
        <dbReference type="ChEBI" id="CHEBI:142355"/>
        <dbReference type="EC" id="2.4.2.1"/>
    </reaction>
</comment>
<evidence type="ECO:0000256" key="5">
    <source>
        <dbReference type="HAMAP-Rule" id="MF_01627"/>
    </source>
</evidence>
<dbReference type="HAMAP" id="MF_01627">
    <property type="entry name" value="Pur_nucleosid_phosp"/>
    <property type="match status" value="1"/>
</dbReference>
<dbReference type="EMBL" id="JAHOEF010000016">
    <property type="protein sequence ID" value="MBV3382391.1"/>
    <property type="molecule type" value="Genomic_DNA"/>
</dbReference>
<evidence type="ECO:0000259" key="6">
    <source>
        <dbReference type="Pfam" id="PF01048"/>
    </source>
</evidence>
<feature type="binding site" evidence="5">
    <location>
        <position position="5"/>
    </location>
    <ligand>
        <name>a purine D-ribonucleoside</name>
        <dbReference type="ChEBI" id="CHEBI:142355"/>
        <note>ligand shared between dimeric partners</note>
    </ligand>
</feature>
<dbReference type="GO" id="GO:0006152">
    <property type="term" value="P:purine nucleoside catabolic process"/>
    <property type="evidence" value="ECO:0007669"/>
    <property type="project" value="TreeGrafter"/>
</dbReference>
<evidence type="ECO:0000256" key="2">
    <source>
        <dbReference type="ARBA" id="ARBA00022676"/>
    </source>
</evidence>
<evidence type="ECO:0000313" key="8">
    <source>
        <dbReference type="EMBL" id="MBV3392481.1"/>
    </source>
</evidence>
<feature type="binding site" description="in other chain" evidence="5">
    <location>
        <position position="21"/>
    </location>
    <ligand>
        <name>phosphate</name>
        <dbReference type="ChEBI" id="CHEBI:43474"/>
        <note>ligand shared between dimeric partners</note>
    </ligand>
</feature>
<gene>
    <name evidence="5 7" type="primary">deoD</name>
    <name evidence="7" type="ORF">KSV97_03910</name>
    <name evidence="8" type="ORF">KSW06_04255</name>
</gene>
<dbReference type="Pfam" id="PF01048">
    <property type="entry name" value="PNP_UDP_1"/>
    <property type="match status" value="1"/>
</dbReference>
<evidence type="ECO:0000256" key="3">
    <source>
        <dbReference type="ARBA" id="ARBA00022679"/>
    </source>
</evidence>
<keyword evidence="3 5" id="KW-0808">Transferase</keyword>
<comment type="caution">
    <text evidence="7">The sequence shown here is derived from an EMBL/GenBank/DDBJ whole genome shotgun (WGS) entry which is preliminary data.</text>
</comment>
<accession>A0AAW4MX56</accession>
<evidence type="ECO:0000256" key="1">
    <source>
        <dbReference type="ARBA" id="ARBA00010456"/>
    </source>
</evidence>
<name>A0AAW4MX56_9FIRM</name>
<dbReference type="PANTHER" id="PTHR43691">
    <property type="entry name" value="URIDINE PHOSPHORYLASE"/>
    <property type="match status" value="1"/>
</dbReference>
<dbReference type="Proteomes" id="UP001196408">
    <property type="component" value="Unassembled WGS sequence"/>
</dbReference>
<dbReference type="EMBL" id="JAHOEL010000018">
    <property type="protein sequence ID" value="MBV3392481.1"/>
    <property type="molecule type" value="Genomic_DNA"/>
</dbReference>
<comment type="subunit">
    <text evidence="5">Homohexamer; trimer of homodimers.</text>
</comment>
<dbReference type="PANTHER" id="PTHR43691:SF11">
    <property type="entry name" value="FI09636P-RELATED"/>
    <property type="match status" value="1"/>
</dbReference>
<dbReference type="InterPro" id="IPR018016">
    <property type="entry name" value="Nucleoside_phosphorylase_CS"/>
</dbReference>
<dbReference type="NCBIfam" id="TIGR00107">
    <property type="entry name" value="deoD"/>
    <property type="match status" value="1"/>
</dbReference>